<gene>
    <name evidence="3" type="ORF">GCM10010170_058690</name>
</gene>
<sequence>MDHDMASSPRRGGRRRQARRGRPSGRWGAGALVAVINGLLVGVGGVYAATSSVAVTVSAAGAAVVLAGLIVLVHR</sequence>
<protein>
    <recommendedName>
        <fullName evidence="5">Integral membrane protein</fullName>
    </recommendedName>
</protein>
<dbReference type="Proteomes" id="UP001501444">
    <property type="component" value="Unassembled WGS sequence"/>
</dbReference>
<accession>A0ABN3GVZ0</accession>
<evidence type="ECO:0000256" key="2">
    <source>
        <dbReference type="SAM" id="Phobius"/>
    </source>
</evidence>
<keyword evidence="2" id="KW-0812">Transmembrane</keyword>
<keyword evidence="2" id="KW-0472">Membrane</keyword>
<name>A0ABN3GVZ0_9ACTN</name>
<keyword evidence="2" id="KW-1133">Transmembrane helix</keyword>
<dbReference type="EMBL" id="BAAARV010000055">
    <property type="protein sequence ID" value="GAA2362530.1"/>
    <property type="molecule type" value="Genomic_DNA"/>
</dbReference>
<reference evidence="3 4" key="1">
    <citation type="journal article" date="2019" name="Int. J. Syst. Evol. Microbiol.">
        <title>The Global Catalogue of Microorganisms (GCM) 10K type strain sequencing project: providing services to taxonomists for standard genome sequencing and annotation.</title>
        <authorList>
            <consortium name="The Broad Institute Genomics Platform"/>
            <consortium name="The Broad Institute Genome Sequencing Center for Infectious Disease"/>
            <person name="Wu L."/>
            <person name="Ma J."/>
        </authorList>
    </citation>
    <scope>NUCLEOTIDE SEQUENCE [LARGE SCALE GENOMIC DNA]</scope>
    <source>
        <strain evidence="3 4">JCM 3272</strain>
    </source>
</reference>
<keyword evidence="4" id="KW-1185">Reference proteome</keyword>
<evidence type="ECO:0000256" key="1">
    <source>
        <dbReference type="SAM" id="MobiDB-lite"/>
    </source>
</evidence>
<feature type="transmembrane region" description="Helical" evidence="2">
    <location>
        <begin position="24"/>
        <end position="47"/>
    </location>
</feature>
<evidence type="ECO:0000313" key="3">
    <source>
        <dbReference type="EMBL" id="GAA2362530.1"/>
    </source>
</evidence>
<feature type="compositionally biased region" description="Basic residues" evidence="1">
    <location>
        <begin position="11"/>
        <end position="23"/>
    </location>
</feature>
<feature type="compositionally biased region" description="Low complexity" evidence="1">
    <location>
        <begin position="1"/>
        <end position="10"/>
    </location>
</feature>
<comment type="caution">
    <text evidence="3">The sequence shown here is derived from an EMBL/GenBank/DDBJ whole genome shotgun (WGS) entry which is preliminary data.</text>
</comment>
<proteinExistence type="predicted"/>
<feature type="transmembrane region" description="Helical" evidence="2">
    <location>
        <begin position="53"/>
        <end position="73"/>
    </location>
</feature>
<evidence type="ECO:0008006" key="5">
    <source>
        <dbReference type="Google" id="ProtNLM"/>
    </source>
</evidence>
<feature type="region of interest" description="Disordered" evidence="1">
    <location>
        <begin position="1"/>
        <end position="26"/>
    </location>
</feature>
<organism evidence="3 4">
    <name type="scientific">Dactylosporangium salmoneum</name>
    <dbReference type="NCBI Taxonomy" id="53361"/>
    <lineage>
        <taxon>Bacteria</taxon>
        <taxon>Bacillati</taxon>
        <taxon>Actinomycetota</taxon>
        <taxon>Actinomycetes</taxon>
        <taxon>Micromonosporales</taxon>
        <taxon>Micromonosporaceae</taxon>
        <taxon>Dactylosporangium</taxon>
    </lineage>
</organism>
<evidence type="ECO:0000313" key="4">
    <source>
        <dbReference type="Proteomes" id="UP001501444"/>
    </source>
</evidence>